<name>A0A0F9CGR7_9ZZZZ</name>
<evidence type="ECO:0008006" key="3">
    <source>
        <dbReference type="Google" id="ProtNLM"/>
    </source>
</evidence>
<protein>
    <recommendedName>
        <fullName evidence="3">DNRLRE domain-containing protein</fullName>
    </recommendedName>
</protein>
<dbReference type="EMBL" id="LAZR01033369">
    <property type="protein sequence ID" value="KKL48284.1"/>
    <property type="molecule type" value="Genomic_DNA"/>
</dbReference>
<feature type="non-terminal residue" evidence="2">
    <location>
        <position position="565"/>
    </location>
</feature>
<feature type="region of interest" description="Disordered" evidence="1">
    <location>
        <begin position="526"/>
        <end position="565"/>
    </location>
</feature>
<feature type="compositionally biased region" description="Basic and acidic residues" evidence="1">
    <location>
        <begin position="465"/>
        <end position="479"/>
    </location>
</feature>
<gene>
    <name evidence="2" type="ORF">LCGC14_2327050</name>
</gene>
<comment type="caution">
    <text evidence="2">The sequence shown here is derived from an EMBL/GenBank/DDBJ whole genome shotgun (WGS) entry which is preliminary data.</text>
</comment>
<reference evidence="2" key="1">
    <citation type="journal article" date="2015" name="Nature">
        <title>Complex archaea that bridge the gap between prokaryotes and eukaryotes.</title>
        <authorList>
            <person name="Spang A."/>
            <person name="Saw J.H."/>
            <person name="Jorgensen S.L."/>
            <person name="Zaremba-Niedzwiedzka K."/>
            <person name="Martijn J."/>
            <person name="Lind A.E."/>
            <person name="van Eijk R."/>
            <person name="Schleper C."/>
            <person name="Guy L."/>
            <person name="Ettema T.J."/>
        </authorList>
    </citation>
    <scope>NUCLEOTIDE SEQUENCE</scope>
</reference>
<accession>A0A0F9CGR7</accession>
<organism evidence="2">
    <name type="scientific">marine sediment metagenome</name>
    <dbReference type="NCBI Taxonomy" id="412755"/>
    <lineage>
        <taxon>unclassified sequences</taxon>
        <taxon>metagenomes</taxon>
        <taxon>ecological metagenomes</taxon>
    </lineage>
</organism>
<feature type="compositionally biased region" description="Polar residues" evidence="1">
    <location>
        <begin position="388"/>
        <end position="397"/>
    </location>
</feature>
<feature type="compositionally biased region" description="Low complexity" evidence="1">
    <location>
        <begin position="420"/>
        <end position="429"/>
    </location>
</feature>
<evidence type="ECO:0000256" key="1">
    <source>
        <dbReference type="SAM" id="MobiDB-lite"/>
    </source>
</evidence>
<feature type="region of interest" description="Disordered" evidence="1">
    <location>
        <begin position="388"/>
        <end position="491"/>
    </location>
</feature>
<dbReference type="AlphaFoldDB" id="A0A0F9CGR7"/>
<sequence length="565" mass="62869">MKRVIVLSLLVFFAASMARAQGRTVALQQGVAPDAYAGCTTATLWPKAPAQDPPAGGQALYLRGEHNRLLLKFDIPASLRGKQLARARLWVFLPKAAKENRYCEIMVHGMSRAWDAAATWTNATGSAKWRQAGGDFDARTPYHNGRPPGAADSVELYAPNHKYWHNLMHWLPVSVPKGGMWVPFNVTALAEKWLANPAANHGVMLMPVRIEDRRMPNPWQIDIPSEKHVADPKLRPKLELELAPPSEAVSVGMTHTLRRINPWSWRYQYRGDYQRQYTVELAGNDYEGFQVVVFPWTADLTDVRFTWGDLIDPATGRRLPKKRLAWYCQDMVKMSLSWLVRDKYFGGKRYRVPDPLVPAASAVLHPHLFGLTSENLWNPAGLNVRRQTNAITMDTGTGASGDRRHRRDACPEHRRAASSRGLRQGVPGRQRQRQGGCGRKAPGRHCRQRRGDLRGDGQHGTSHGEPAEPCHHLHTHPDPNKAANASKNKTTRHPLQYGPCLGASSILPSVPCPRCKPFSRAPCPTPPCTRDWDKGRASGSPGGQVASSRQTTYPAGESEGGRFRA</sequence>
<evidence type="ECO:0000313" key="2">
    <source>
        <dbReference type="EMBL" id="KKL48284.1"/>
    </source>
</evidence>
<dbReference type="NCBIfam" id="NF033679">
    <property type="entry name" value="DNRLRE_dom"/>
    <property type="match status" value="1"/>
</dbReference>
<proteinExistence type="predicted"/>
<feature type="non-terminal residue" evidence="2">
    <location>
        <position position="1"/>
    </location>
</feature>